<protein>
    <recommendedName>
        <fullName evidence="4">cystathionine gamma-lyase</fullName>
        <ecNumber evidence="4">4.4.1.1</ecNumber>
    </recommendedName>
    <alternativeName>
        <fullName evidence="7">Gamma-cystathionase</fullName>
    </alternativeName>
</protein>
<dbReference type="EMBL" id="JAANHZ010000659">
    <property type="protein sequence ID" value="KAG5308438.1"/>
    <property type="molecule type" value="Genomic_DNA"/>
</dbReference>
<evidence type="ECO:0000256" key="8">
    <source>
        <dbReference type="PIRSR" id="PIRSR001434-2"/>
    </source>
</evidence>
<keyword evidence="5 8" id="KW-0663">Pyridoxal phosphate</keyword>
<dbReference type="InterPro" id="IPR015424">
    <property type="entry name" value="PyrdxlP-dep_Trfase"/>
</dbReference>
<dbReference type="GO" id="GO:0005737">
    <property type="term" value="C:cytoplasm"/>
    <property type="evidence" value="ECO:0007669"/>
    <property type="project" value="TreeGrafter"/>
</dbReference>
<dbReference type="PANTHER" id="PTHR11808">
    <property type="entry name" value="TRANS-SULFURATION ENZYME FAMILY MEMBER"/>
    <property type="match status" value="1"/>
</dbReference>
<accession>A0A836EUW0</accession>
<name>A0A836EUW0_9HYME</name>
<evidence type="ECO:0000256" key="2">
    <source>
        <dbReference type="ARBA" id="ARBA00005038"/>
    </source>
</evidence>
<proteinExistence type="inferred from homology"/>
<comment type="caution">
    <text evidence="10">The sequence shown here is derived from an EMBL/GenBank/DDBJ whole genome shotgun (WGS) entry which is preliminary data.</text>
</comment>
<dbReference type="Proteomes" id="UP000667349">
    <property type="component" value="Unassembled WGS sequence"/>
</dbReference>
<evidence type="ECO:0000256" key="1">
    <source>
        <dbReference type="ARBA" id="ARBA00001933"/>
    </source>
</evidence>
<evidence type="ECO:0000256" key="7">
    <source>
        <dbReference type="ARBA" id="ARBA00029853"/>
    </source>
</evidence>
<keyword evidence="10" id="KW-0456">Lyase</keyword>
<dbReference type="GO" id="GO:0004123">
    <property type="term" value="F:cystathionine gamma-lyase activity"/>
    <property type="evidence" value="ECO:0007669"/>
    <property type="project" value="TreeGrafter"/>
</dbReference>
<dbReference type="InterPro" id="IPR015421">
    <property type="entry name" value="PyrdxlP-dep_Trfase_major"/>
</dbReference>
<reference evidence="10" key="1">
    <citation type="submission" date="2020-02" db="EMBL/GenBank/DDBJ databases">
        <title>Relaxed selection underlies rapid genomic changes in the transitions from sociality to social parasitism in ants.</title>
        <authorList>
            <person name="Bi X."/>
        </authorList>
    </citation>
    <scope>NUCLEOTIDE SEQUENCE</scope>
    <source>
        <strain evidence="10">BGI-DK2013a</strain>
        <tissue evidence="10">Whole body</tissue>
    </source>
</reference>
<keyword evidence="11" id="KW-1185">Reference proteome</keyword>
<dbReference type="AlphaFoldDB" id="A0A836EUW0"/>
<evidence type="ECO:0000313" key="11">
    <source>
        <dbReference type="Proteomes" id="UP000667349"/>
    </source>
</evidence>
<dbReference type="EC" id="4.4.1.1" evidence="4"/>
<dbReference type="FunFam" id="3.40.640.10:FF:000009">
    <property type="entry name" value="Cystathionine gamma-synthase homolog"/>
    <property type="match status" value="1"/>
</dbReference>
<comment type="similarity">
    <text evidence="3 9">Belongs to the trans-sulfuration enzymes family.</text>
</comment>
<evidence type="ECO:0000256" key="9">
    <source>
        <dbReference type="RuleBase" id="RU362118"/>
    </source>
</evidence>
<keyword evidence="6" id="KW-0028">Amino-acid biosynthesis</keyword>
<dbReference type="GO" id="GO:0030170">
    <property type="term" value="F:pyridoxal phosphate binding"/>
    <property type="evidence" value="ECO:0007669"/>
    <property type="project" value="InterPro"/>
</dbReference>
<sequence length="385" mass="42307">MTSMEKGFATIAIHAGQDPDQWNHCSVVPPLVMSTIFKQDDPAPIGEYLYGRSGNPTRNVLETCLAALEKGKHAFCFSSGLGTLTAITGLLKAGDHLIVGDELYGGTNNHIRKCSSRQGITHTFVDTIDIQNVIDAIQPNTKMIWLETPTNPLMKLTDIKAVAESLKSRPDIILVIDNTFLTSYFQKPLDFGADIVMYSLTKYVNGHTDVIMGAAITRRDDLAQKLRFNQIVMGIVPSPFDCALVNRSLKTLELRMEKHMKNGLAVAMFLDSHPNVEKVIHPLLSSHPQHQLALTQQTGHSGIVSFYLKGDSKRFLLALKVFILSGSLGGPESLAELPILISHESLPEDLRAKLGITDQLIRLDVGLETEDDLIADLKQALDACQ</sequence>
<feature type="non-terminal residue" evidence="10">
    <location>
        <position position="1"/>
    </location>
</feature>
<dbReference type="InterPro" id="IPR015422">
    <property type="entry name" value="PyrdxlP-dep_Trfase_small"/>
</dbReference>
<dbReference type="Pfam" id="PF01053">
    <property type="entry name" value="Cys_Met_Meta_PP"/>
    <property type="match status" value="1"/>
</dbReference>
<comment type="cofactor">
    <cofactor evidence="1 9">
        <name>pyridoxal 5'-phosphate</name>
        <dbReference type="ChEBI" id="CHEBI:597326"/>
    </cofactor>
</comment>
<dbReference type="Gene3D" id="3.90.1150.10">
    <property type="entry name" value="Aspartate Aminotransferase, domain 1"/>
    <property type="match status" value="1"/>
</dbReference>
<dbReference type="UniPathway" id="UPA00136">
    <property type="reaction ID" value="UER00202"/>
</dbReference>
<evidence type="ECO:0000256" key="4">
    <source>
        <dbReference type="ARBA" id="ARBA00012085"/>
    </source>
</evidence>
<evidence type="ECO:0000256" key="3">
    <source>
        <dbReference type="ARBA" id="ARBA00009077"/>
    </source>
</evidence>
<dbReference type="Gene3D" id="3.40.640.10">
    <property type="entry name" value="Type I PLP-dependent aspartate aminotransferase-like (Major domain)"/>
    <property type="match status" value="1"/>
</dbReference>
<feature type="non-terminal residue" evidence="10">
    <location>
        <position position="385"/>
    </location>
</feature>
<dbReference type="GO" id="GO:0019343">
    <property type="term" value="P:cysteine biosynthetic process via cystathionine"/>
    <property type="evidence" value="ECO:0007669"/>
    <property type="project" value="TreeGrafter"/>
</dbReference>
<comment type="pathway">
    <text evidence="2">Amino-acid biosynthesis; L-cysteine biosynthesis; L-cysteine from L-homocysteine and L-serine: step 2/2.</text>
</comment>
<feature type="modified residue" description="N6-(pyridoxal phosphate)lysine" evidence="8">
    <location>
        <position position="202"/>
    </location>
</feature>
<dbReference type="CDD" id="cd00614">
    <property type="entry name" value="CGS_like"/>
    <property type="match status" value="1"/>
</dbReference>
<dbReference type="PIRSF" id="PIRSF001434">
    <property type="entry name" value="CGS"/>
    <property type="match status" value="1"/>
</dbReference>
<organism evidence="10 11">
    <name type="scientific">Acromyrmex insinuator</name>
    <dbReference type="NCBI Taxonomy" id="230686"/>
    <lineage>
        <taxon>Eukaryota</taxon>
        <taxon>Metazoa</taxon>
        <taxon>Ecdysozoa</taxon>
        <taxon>Arthropoda</taxon>
        <taxon>Hexapoda</taxon>
        <taxon>Insecta</taxon>
        <taxon>Pterygota</taxon>
        <taxon>Neoptera</taxon>
        <taxon>Endopterygota</taxon>
        <taxon>Hymenoptera</taxon>
        <taxon>Apocrita</taxon>
        <taxon>Aculeata</taxon>
        <taxon>Formicoidea</taxon>
        <taxon>Formicidae</taxon>
        <taxon>Myrmicinae</taxon>
        <taxon>Acromyrmex</taxon>
    </lineage>
</organism>
<evidence type="ECO:0000256" key="6">
    <source>
        <dbReference type="ARBA" id="ARBA00023192"/>
    </source>
</evidence>
<evidence type="ECO:0000313" key="10">
    <source>
        <dbReference type="EMBL" id="KAG5308438.1"/>
    </source>
</evidence>
<dbReference type="InterPro" id="IPR000277">
    <property type="entry name" value="Cys/Met-Metab_PyrdxlP-dep_enz"/>
</dbReference>
<gene>
    <name evidence="10" type="primary">Cth_0</name>
    <name evidence="10" type="ORF">G6Z75_0004843</name>
</gene>
<dbReference type="SUPFAM" id="SSF53383">
    <property type="entry name" value="PLP-dependent transferases"/>
    <property type="match status" value="1"/>
</dbReference>
<dbReference type="PANTHER" id="PTHR11808:SF15">
    <property type="entry name" value="CYSTATHIONINE GAMMA-LYASE"/>
    <property type="match status" value="1"/>
</dbReference>
<dbReference type="GO" id="GO:0019346">
    <property type="term" value="P:transsulfuration"/>
    <property type="evidence" value="ECO:0007669"/>
    <property type="project" value="InterPro"/>
</dbReference>
<keyword evidence="6" id="KW-0198">Cysteine biosynthesis</keyword>
<evidence type="ECO:0000256" key="5">
    <source>
        <dbReference type="ARBA" id="ARBA00022898"/>
    </source>
</evidence>